<keyword evidence="2" id="KW-0675">Receptor</keyword>
<name>A0AC55DRM1_ECHTE</name>
<keyword evidence="1" id="KW-1185">Reference proteome</keyword>
<sequence length="352" mass="40436">MLGRSLMLTCLLLLLGHRGQECLGCTEYVLRLSGTTLHLRPCSTFLLENIDSAKWKVRFHSKPTSHVILTQKNGYDVHRESWVLNHFNKRHVGMCKDLTLFINASQRQDSGIYYLDVTLNSGKINSSQFHVTIFDHVEKPHLQEQEETLVNGMCQVTLSCSVSKDENVSYAWYRGSELIQTSRNRTYRVEQIDVGVSHTYTCNVSNPVSWANHTLSFTQGCQNAHQKSTFLLYPMIIMVLLFILFSGTLTYFYVCKRKRKQPRHNAEECLTVYEDINNLRVGTNQGQEQEQHPSGEGSTIYTRLQPQPESEVKNQSPSFNSTIYDKVGEIHIRSQNPSRLSLKELQSFQVYS</sequence>
<evidence type="ECO:0000313" key="2">
    <source>
        <dbReference type="RefSeq" id="XP_045154392.1"/>
    </source>
</evidence>
<dbReference type="RefSeq" id="XP_045154392.1">
    <property type="nucleotide sequence ID" value="XM_045298457.1"/>
</dbReference>
<dbReference type="Proteomes" id="UP000694863">
    <property type="component" value="Unplaced"/>
</dbReference>
<accession>A0AC55DRM1</accession>
<gene>
    <name evidence="2" type="primary">CD244</name>
</gene>
<organism evidence="1 2">
    <name type="scientific">Echinops telfairi</name>
    <name type="common">Lesser hedgehog tenrec</name>
    <dbReference type="NCBI Taxonomy" id="9371"/>
    <lineage>
        <taxon>Eukaryota</taxon>
        <taxon>Metazoa</taxon>
        <taxon>Chordata</taxon>
        <taxon>Craniata</taxon>
        <taxon>Vertebrata</taxon>
        <taxon>Euteleostomi</taxon>
        <taxon>Mammalia</taxon>
        <taxon>Eutheria</taxon>
        <taxon>Afrotheria</taxon>
        <taxon>Tenrecidae</taxon>
        <taxon>Tenrecinae</taxon>
        <taxon>Echinops</taxon>
    </lineage>
</organism>
<reference evidence="2" key="1">
    <citation type="submission" date="2025-08" db="UniProtKB">
        <authorList>
            <consortium name="RefSeq"/>
        </authorList>
    </citation>
    <scope>IDENTIFICATION</scope>
</reference>
<evidence type="ECO:0000313" key="1">
    <source>
        <dbReference type="Proteomes" id="UP000694863"/>
    </source>
</evidence>
<protein>
    <submittedName>
        <fullName evidence="2">Natural killer cell receptor 2B4 isoform X1</fullName>
    </submittedName>
</protein>
<proteinExistence type="predicted"/>